<sequence length="180" mass="20546">MCFRLPRNGRPFNLLFLANARRQQTHGTALTPSATNLLLCFMASLSTLVKTNDPVMQLDRLLPIWRVSLWIRPATPRPAPSPVDRIIFPQLVAIAIRLYRYLLENCNHRLRGCQSSSQCLGPATRSTKVQFGAKIPFVLDDPFHPWCSALQQFGRRDEIQHFPTKSWVILSYSILVTDCI</sequence>
<organism evidence="1">
    <name type="scientific">Culex pipiens</name>
    <name type="common">House mosquito</name>
    <dbReference type="NCBI Taxonomy" id="7175"/>
    <lineage>
        <taxon>Eukaryota</taxon>
        <taxon>Metazoa</taxon>
        <taxon>Ecdysozoa</taxon>
        <taxon>Arthropoda</taxon>
        <taxon>Hexapoda</taxon>
        <taxon>Insecta</taxon>
        <taxon>Pterygota</taxon>
        <taxon>Neoptera</taxon>
        <taxon>Endopterygota</taxon>
        <taxon>Diptera</taxon>
        <taxon>Nematocera</taxon>
        <taxon>Culicoidea</taxon>
        <taxon>Culicidae</taxon>
        <taxon>Culicinae</taxon>
        <taxon>Culicini</taxon>
        <taxon>Culex</taxon>
        <taxon>Culex</taxon>
    </lineage>
</organism>
<protein>
    <submittedName>
        <fullName evidence="1">(northern house mosquito) hypothetical protein</fullName>
    </submittedName>
</protein>
<dbReference type="EMBL" id="HBUE01163240">
    <property type="protein sequence ID" value="CAG6511304.1"/>
    <property type="molecule type" value="Transcribed_RNA"/>
</dbReference>
<dbReference type="EMBL" id="HBUE01163238">
    <property type="protein sequence ID" value="CAG6511302.1"/>
    <property type="molecule type" value="Transcribed_RNA"/>
</dbReference>
<name>A0A8D8GIG6_CULPI</name>
<reference evidence="1" key="1">
    <citation type="submission" date="2021-05" db="EMBL/GenBank/DDBJ databases">
        <authorList>
            <person name="Alioto T."/>
            <person name="Alioto T."/>
            <person name="Gomez Garrido J."/>
        </authorList>
    </citation>
    <scope>NUCLEOTIDE SEQUENCE</scope>
</reference>
<dbReference type="EMBL" id="HBUE01268461">
    <property type="protein sequence ID" value="CAG6562724.1"/>
    <property type="molecule type" value="Transcribed_RNA"/>
</dbReference>
<dbReference type="AlphaFoldDB" id="A0A8D8GIG6"/>
<dbReference type="EMBL" id="HBUE01268462">
    <property type="protein sequence ID" value="CAG6562725.1"/>
    <property type="molecule type" value="Transcribed_RNA"/>
</dbReference>
<proteinExistence type="predicted"/>
<accession>A0A8D8GIG6</accession>
<dbReference type="EMBL" id="HBUE01268463">
    <property type="protein sequence ID" value="CAG6562726.1"/>
    <property type="molecule type" value="Transcribed_RNA"/>
</dbReference>
<dbReference type="EMBL" id="HBUE01163239">
    <property type="protein sequence ID" value="CAG6511303.1"/>
    <property type="molecule type" value="Transcribed_RNA"/>
</dbReference>
<evidence type="ECO:0000313" key="1">
    <source>
        <dbReference type="EMBL" id="CAG6511302.1"/>
    </source>
</evidence>